<protein>
    <submittedName>
        <fullName evidence="1">Uncharacterized protein</fullName>
    </submittedName>
</protein>
<accession>A0A7R9HES2</accession>
<reference evidence="1" key="1">
    <citation type="submission" date="2020-11" db="EMBL/GenBank/DDBJ databases">
        <authorList>
            <person name="Tran Van P."/>
        </authorList>
    </citation>
    <scope>NUCLEOTIDE SEQUENCE</scope>
</reference>
<gene>
    <name evidence="1" type="ORF">TPSB3V08_LOCUS12845</name>
</gene>
<name>A0A7R9HES2_TIMPO</name>
<dbReference type="AlphaFoldDB" id="A0A7R9HES2"/>
<organism evidence="1">
    <name type="scientific">Timema poppense</name>
    <name type="common">Walking stick</name>
    <dbReference type="NCBI Taxonomy" id="170557"/>
    <lineage>
        <taxon>Eukaryota</taxon>
        <taxon>Metazoa</taxon>
        <taxon>Ecdysozoa</taxon>
        <taxon>Arthropoda</taxon>
        <taxon>Hexapoda</taxon>
        <taxon>Insecta</taxon>
        <taxon>Pterygota</taxon>
        <taxon>Neoptera</taxon>
        <taxon>Polyneoptera</taxon>
        <taxon>Phasmatodea</taxon>
        <taxon>Timematodea</taxon>
        <taxon>Timematoidea</taxon>
        <taxon>Timematidae</taxon>
        <taxon>Timema</taxon>
    </lineage>
</organism>
<dbReference type="EMBL" id="OD020301">
    <property type="protein sequence ID" value="CAD7419215.1"/>
    <property type="molecule type" value="Genomic_DNA"/>
</dbReference>
<evidence type="ECO:0000313" key="1">
    <source>
        <dbReference type="EMBL" id="CAD7419215.1"/>
    </source>
</evidence>
<proteinExistence type="predicted"/>
<sequence>MASLVLSDSSQLTSDSQHLCVYSSPTASLVLSDSSQLTSDSQHLCVYSSPMASLVLTDSSQLTSDSQHLAVSCQSAPKKSWGYLYIPLLRECSGSQVLVNKSFGKSSAVVTRRVATDHGLINNASNYWVSQLVEHLFPWFEAMFDQLSCRSPPVGAVLYPIYDRRGSN</sequence>